<name>A0ABT3UZN1_9ACTN</name>
<accession>A0ABT3UZN1</accession>
<dbReference type="RefSeq" id="WP_267026191.1">
    <property type="nucleotide sequence ID" value="NZ_JAIFZO010000002.1"/>
</dbReference>
<proteinExistence type="predicted"/>
<reference evidence="1" key="1">
    <citation type="journal article" date="2022" name="bioRxiv">
        <title>Discovery and biosynthetic assessment of Streptomyces ortus sp nov. isolated from a deep-sea sponge.</title>
        <authorList>
            <person name="Williams S.E."/>
        </authorList>
    </citation>
    <scope>NUCLEOTIDE SEQUENCE</scope>
    <source>
        <strain evidence="1">A15ISP2-DRY2</strain>
    </source>
</reference>
<gene>
    <name evidence="1" type="ORF">K3769_10640</name>
</gene>
<evidence type="ECO:0000313" key="1">
    <source>
        <dbReference type="EMBL" id="MCX4233234.1"/>
    </source>
</evidence>
<keyword evidence="2" id="KW-1185">Reference proteome</keyword>
<dbReference type="Proteomes" id="UP001165590">
    <property type="component" value="Unassembled WGS sequence"/>
</dbReference>
<comment type="caution">
    <text evidence="1">The sequence shown here is derived from an EMBL/GenBank/DDBJ whole genome shotgun (WGS) entry which is preliminary data.</text>
</comment>
<sequence length="180" mass="20392">MKKKAEPESRVISEKRLIHETHRVAARLLVSAVGRPSICPGVLSQLRDFVVTVLRDHHEMEASLLWPRIMAIGPEAEYAVAELTPEHARLLTTLERLSGIDLMNRGKTGRSSTQGDFRHELNEVALEVHDSLDAYLKRQETILFPALQSDITLSQWDTFFDRLTTSLPGKWMGGYRGMVM</sequence>
<organism evidence="1 2">
    <name type="scientific">Streptomyces ortus</name>
    <dbReference type="NCBI Taxonomy" id="2867268"/>
    <lineage>
        <taxon>Bacteria</taxon>
        <taxon>Bacillati</taxon>
        <taxon>Actinomycetota</taxon>
        <taxon>Actinomycetes</taxon>
        <taxon>Kitasatosporales</taxon>
        <taxon>Streptomycetaceae</taxon>
        <taxon>Streptomyces</taxon>
    </lineage>
</organism>
<dbReference type="Gene3D" id="1.20.120.520">
    <property type="entry name" value="nmb1532 protein domain like"/>
    <property type="match status" value="1"/>
</dbReference>
<protein>
    <submittedName>
        <fullName evidence="1">Hemerythrin domain-containing protein</fullName>
    </submittedName>
</protein>
<evidence type="ECO:0000313" key="2">
    <source>
        <dbReference type="Proteomes" id="UP001165590"/>
    </source>
</evidence>
<dbReference type="EMBL" id="JAIFZO010000002">
    <property type="protein sequence ID" value="MCX4233234.1"/>
    <property type="molecule type" value="Genomic_DNA"/>
</dbReference>